<dbReference type="EMBL" id="SADY01000004">
    <property type="protein sequence ID" value="TQR44386.1"/>
    <property type="molecule type" value="Genomic_DNA"/>
</dbReference>
<evidence type="ECO:0000256" key="4">
    <source>
        <dbReference type="ARBA" id="ARBA00022989"/>
    </source>
</evidence>
<feature type="transmembrane region" description="Helical" evidence="7">
    <location>
        <begin position="177"/>
        <end position="194"/>
    </location>
</feature>
<dbReference type="Proteomes" id="UP000316208">
    <property type="component" value="Unassembled WGS sequence"/>
</dbReference>
<gene>
    <name evidence="9" type="ORF">C7Y44_14695</name>
</gene>
<dbReference type="PANTHER" id="PTHR34390">
    <property type="entry name" value="UPF0442 PROTEIN YJJB-RELATED"/>
    <property type="match status" value="1"/>
</dbReference>
<evidence type="ECO:0000259" key="8">
    <source>
        <dbReference type="Pfam" id="PF06738"/>
    </source>
</evidence>
<evidence type="ECO:0000313" key="10">
    <source>
        <dbReference type="Proteomes" id="UP000316208"/>
    </source>
</evidence>
<evidence type="ECO:0000256" key="7">
    <source>
        <dbReference type="SAM" id="Phobius"/>
    </source>
</evidence>
<evidence type="ECO:0000313" key="9">
    <source>
        <dbReference type="EMBL" id="TQR44386.1"/>
    </source>
</evidence>
<feature type="transmembrane region" description="Helical" evidence="7">
    <location>
        <begin position="231"/>
        <end position="255"/>
    </location>
</feature>
<organism evidence="9 10">
    <name type="scientific">Paenibacillus popilliae</name>
    <name type="common">Bacillus popilliae</name>
    <dbReference type="NCBI Taxonomy" id="78057"/>
    <lineage>
        <taxon>Bacteria</taxon>
        <taxon>Bacillati</taxon>
        <taxon>Bacillota</taxon>
        <taxon>Bacilli</taxon>
        <taxon>Bacillales</taxon>
        <taxon>Paenibacillaceae</taxon>
        <taxon>Paenibacillus</taxon>
    </lineage>
</organism>
<keyword evidence="4 7" id="KW-1133">Transmembrane helix</keyword>
<evidence type="ECO:0000256" key="1">
    <source>
        <dbReference type="ARBA" id="ARBA00004651"/>
    </source>
</evidence>
<comment type="similarity">
    <text evidence="6">Belongs to the ThrE exporter (TC 2.A.79) family.</text>
</comment>
<dbReference type="Pfam" id="PF06738">
    <property type="entry name" value="ThrE"/>
    <property type="match status" value="1"/>
</dbReference>
<keyword evidence="2" id="KW-1003">Cell membrane</keyword>
<dbReference type="RefSeq" id="WP_142544511.1">
    <property type="nucleotide sequence ID" value="NZ_SADY01000004.1"/>
</dbReference>
<feature type="transmembrane region" description="Helical" evidence="7">
    <location>
        <begin position="123"/>
        <end position="142"/>
    </location>
</feature>
<evidence type="ECO:0000256" key="2">
    <source>
        <dbReference type="ARBA" id="ARBA00022475"/>
    </source>
</evidence>
<keyword evidence="3 7" id="KW-0812">Transmembrane</keyword>
<accession>A0ABY3AQ10</accession>
<feature type="transmembrane region" description="Helical" evidence="7">
    <location>
        <begin position="148"/>
        <end position="165"/>
    </location>
</feature>
<comment type="subcellular location">
    <subcellularLocation>
        <location evidence="1">Cell membrane</location>
        <topology evidence="1">Multi-pass membrane protein</topology>
    </subcellularLocation>
</comment>
<keyword evidence="10" id="KW-1185">Reference proteome</keyword>
<comment type="caution">
    <text evidence="9">The sequence shown here is derived from an EMBL/GenBank/DDBJ whole genome shotgun (WGS) entry which is preliminary data.</text>
</comment>
<evidence type="ECO:0000256" key="6">
    <source>
        <dbReference type="ARBA" id="ARBA00034125"/>
    </source>
</evidence>
<dbReference type="PANTHER" id="PTHR34390:SF2">
    <property type="entry name" value="SUCCINATE TRANSPORTER SUBUNIT YJJP-RELATED"/>
    <property type="match status" value="1"/>
</dbReference>
<proteinExistence type="inferred from homology"/>
<sequence>MNIGSLARDKDYLLETVLFAGKLLLENGAETSRVEDTMERMIRSVIGDSRPTSDYTYVTVNGIFVKLNSGGSQFQRIDKRQYDLNKICGINQISRDFAAGRISLQDMRHRLFAIERDVCRLKLWHKFICTACLSGSIILLFGGSFVDVPAAIFAGLVAYFMHSWLTRALHAPFLPEYGAALLGGVAGYIAFTYRGVHLDLIMMGAVAPLVPGIAITNAIRDMMARHYISGMIVAIEALFTASALGAGIASAYYLFFGK</sequence>
<protein>
    <submittedName>
        <fullName evidence="9">Threonine/serine exporter</fullName>
    </submittedName>
</protein>
<reference evidence="9 10" key="1">
    <citation type="submission" date="2018-03" db="EMBL/GenBank/DDBJ databases">
        <title>Aerobic endospore-forming bacteria genome sequencing and assembly.</title>
        <authorList>
            <person name="Cavalcante D.A."/>
            <person name="Driks A."/>
            <person name="Putonti C."/>
            <person name="De-Souza M.T."/>
        </authorList>
    </citation>
    <scope>NUCLEOTIDE SEQUENCE [LARGE SCALE GENOMIC DNA]</scope>
    <source>
        <strain evidence="9 10">SDF0028</strain>
    </source>
</reference>
<name>A0ABY3AQ10_PAEPP</name>
<evidence type="ECO:0000256" key="5">
    <source>
        <dbReference type="ARBA" id="ARBA00023136"/>
    </source>
</evidence>
<feature type="transmembrane region" description="Helical" evidence="7">
    <location>
        <begin position="200"/>
        <end position="219"/>
    </location>
</feature>
<dbReference type="InterPro" id="IPR010619">
    <property type="entry name" value="ThrE-like_N"/>
</dbReference>
<evidence type="ECO:0000256" key="3">
    <source>
        <dbReference type="ARBA" id="ARBA00022692"/>
    </source>
</evidence>
<keyword evidence="5 7" id="KW-0472">Membrane</keyword>
<dbReference type="InterPro" id="IPR050539">
    <property type="entry name" value="ThrE_Dicarb/AminoAcid_Exp"/>
</dbReference>
<feature type="domain" description="Threonine/serine exporter-like N-terminal" evidence="8">
    <location>
        <begin position="16"/>
        <end position="254"/>
    </location>
</feature>